<proteinExistence type="predicted"/>
<accession>A0ABM0SFY0</accession>
<protein>
    <submittedName>
        <fullName evidence="3">Uncharacterized protein LOC103609186</fullName>
    </submittedName>
</protein>
<feature type="compositionally biased region" description="Low complexity" evidence="1">
    <location>
        <begin position="209"/>
        <end position="220"/>
    </location>
</feature>
<evidence type="ECO:0000313" key="3">
    <source>
        <dbReference type="RefSeq" id="XP_008591771.1"/>
    </source>
</evidence>
<feature type="region of interest" description="Disordered" evidence="1">
    <location>
        <begin position="144"/>
        <end position="220"/>
    </location>
</feature>
<dbReference type="RefSeq" id="XP_008591771.1">
    <property type="nucleotide sequence ID" value="XM_008593549.1"/>
</dbReference>
<feature type="compositionally biased region" description="Basic and acidic residues" evidence="1">
    <location>
        <begin position="50"/>
        <end position="62"/>
    </location>
</feature>
<feature type="region of interest" description="Disordered" evidence="1">
    <location>
        <begin position="40"/>
        <end position="63"/>
    </location>
</feature>
<dbReference type="Proteomes" id="UP000694923">
    <property type="component" value="Unplaced"/>
</dbReference>
<organism evidence="2 3">
    <name type="scientific">Galeopterus variegatus</name>
    <name type="common">Malayan flying lemur</name>
    <name type="synonym">Cynocephalus variegatus</name>
    <dbReference type="NCBI Taxonomy" id="482537"/>
    <lineage>
        <taxon>Eukaryota</taxon>
        <taxon>Metazoa</taxon>
        <taxon>Chordata</taxon>
        <taxon>Craniata</taxon>
        <taxon>Vertebrata</taxon>
        <taxon>Euteleostomi</taxon>
        <taxon>Mammalia</taxon>
        <taxon>Eutheria</taxon>
        <taxon>Euarchontoglires</taxon>
        <taxon>Dermoptera</taxon>
        <taxon>Cynocephalidae</taxon>
        <taxon>Galeopterus</taxon>
    </lineage>
</organism>
<feature type="compositionally biased region" description="Basic and acidic residues" evidence="1">
    <location>
        <begin position="176"/>
        <end position="186"/>
    </location>
</feature>
<reference evidence="3" key="1">
    <citation type="submission" date="2025-08" db="UniProtKB">
        <authorList>
            <consortium name="RefSeq"/>
        </authorList>
    </citation>
    <scope>IDENTIFICATION</scope>
</reference>
<name>A0ABM0SFY0_GALVR</name>
<evidence type="ECO:0000313" key="2">
    <source>
        <dbReference type="Proteomes" id="UP000694923"/>
    </source>
</evidence>
<gene>
    <name evidence="3" type="primary">LOC103609186</name>
</gene>
<evidence type="ECO:0000256" key="1">
    <source>
        <dbReference type="SAM" id="MobiDB-lite"/>
    </source>
</evidence>
<dbReference type="GeneID" id="103609186"/>
<sequence length="220" mass="24008">MDLVGSGVDFWGLQVLHHSGHKNLQGSVFQMQKPSYMCNQSPDTRNAVQHAEEGETLSKNRTETSLVSSGANCSLAWCAVNVSSAARGKAFVGKQVKTASTATVPATCNTPSAWSPARSYRPGPRPPLRGLLSQRWDRGFMAAPSTFLEPPPPPRAQARPPSCRHSVPFPKSLSQRVRDPPLDRVKCLWRMGTSTQSPDREAGRRRRPSAAQARRGVLTP</sequence>
<keyword evidence="2" id="KW-1185">Reference proteome</keyword>